<dbReference type="HOGENOM" id="CLU_079569_2_1_6"/>
<keyword evidence="4 6" id="KW-1133">Transmembrane helix</keyword>
<feature type="transmembrane region" description="Helical" evidence="6">
    <location>
        <begin position="47"/>
        <end position="67"/>
    </location>
</feature>
<keyword evidence="5 6" id="KW-0472">Membrane</keyword>
<dbReference type="OrthoDB" id="581870at2"/>
<dbReference type="GO" id="GO:0015171">
    <property type="term" value="F:amino acid transmembrane transporter activity"/>
    <property type="evidence" value="ECO:0007669"/>
    <property type="project" value="TreeGrafter"/>
</dbReference>
<organism evidence="7 8">
    <name type="scientific">Acinetobacter rudis CIP 110305</name>
    <dbReference type="NCBI Taxonomy" id="421052"/>
    <lineage>
        <taxon>Bacteria</taxon>
        <taxon>Pseudomonadati</taxon>
        <taxon>Pseudomonadota</taxon>
        <taxon>Gammaproteobacteria</taxon>
        <taxon>Moraxellales</taxon>
        <taxon>Moraxellaceae</taxon>
        <taxon>Acinetobacter</taxon>
    </lineage>
</organism>
<feature type="transmembrane region" description="Helical" evidence="6">
    <location>
        <begin position="73"/>
        <end position="91"/>
    </location>
</feature>
<keyword evidence="3 6" id="KW-0812">Transmembrane</keyword>
<feature type="transmembrane region" description="Helical" evidence="6">
    <location>
        <begin position="147"/>
        <end position="168"/>
    </location>
</feature>
<comment type="subcellular location">
    <subcellularLocation>
        <location evidence="1">Cell membrane</location>
        <topology evidence="1">Multi-pass membrane protein</topology>
    </subcellularLocation>
</comment>
<evidence type="ECO:0000256" key="1">
    <source>
        <dbReference type="ARBA" id="ARBA00004651"/>
    </source>
</evidence>
<dbReference type="AlphaFoldDB" id="S3NJK0"/>
<evidence type="ECO:0000256" key="2">
    <source>
        <dbReference type="ARBA" id="ARBA00022475"/>
    </source>
</evidence>
<sequence>MSLQTFLIFLPACLALNMVLGPNNVLSMMIGAEQGLKPAAIAYLGRFFAFSILILITALGLGTLLAASAQVFLLIKFIGAAYLLWIGYQLLRSKSETLDHTSQTPPQDFKTLIIKDFNIAIANPKAILIFTAFFPQFIQLDHYWADFFTLGVSFLCLEFFAVLCYAILGAKLITVLKRENLGLINKASGVLMIVFGFALAFVKKPSA</sequence>
<dbReference type="eggNOG" id="COG1280">
    <property type="taxonomic scope" value="Bacteria"/>
</dbReference>
<dbReference type="STRING" id="632955.GCA_000829675_02959"/>
<feature type="transmembrane region" description="Helical" evidence="6">
    <location>
        <begin position="180"/>
        <end position="202"/>
    </location>
</feature>
<dbReference type="PANTHER" id="PTHR30086">
    <property type="entry name" value="ARGININE EXPORTER PROTEIN ARGO"/>
    <property type="match status" value="1"/>
</dbReference>
<proteinExistence type="predicted"/>
<accession>S3NJK0</accession>
<evidence type="ECO:0000256" key="4">
    <source>
        <dbReference type="ARBA" id="ARBA00022989"/>
    </source>
</evidence>
<evidence type="ECO:0000256" key="6">
    <source>
        <dbReference type="SAM" id="Phobius"/>
    </source>
</evidence>
<evidence type="ECO:0000256" key="3">
    <source>
        <dbReference type="ARBA" id="ARBA00022692"/>
    </source>
</evidence>
<name>S3NJK0_9GAMM</name>
<dbReference type="PATRIC" id="fig|421052.3.peg.720"/>
<evidence type="ECO:0000256" key="5">
    <source>
        <dbReference type="ARBA" id="ARBA00023136"/>
    </source>
</evidence>
<dbReference type="Pfam" id="PF01810">
    <property type="entry name" value="LysE"/>
    <property type="match status" value="1"/>
</dbReference>
<dbReference type="PANTHER" id="PTHR30086:SF20">
    <property type="entry name" value="ARGININE EXPORTER PROTEIN ARGO-RELATED"/>
    <property type="match status" value="1"/>
</dbReference>
<dbReference type="Proteomes" id="UP000014568">
    <property type="component" value="Unassembled WGS sequence"/>
</dbReference>
<reference evidence="7 8" key="1">
    <citation type="submission" date="2013-06" db="EMBL/GenBank/DDBJ databases">
        <title>The Genome Sequence of Acinetobacter rudis CIP 110305.</title>
        <authorList>
            <consortium name="The Broad Institute Genome Sequencing Platform"/>
            <consortium name="The Broad Institute Genome Sequencing Center for Infectious Disease"/>
            <person name="Cerqueira G."/>
            <person name="Feldgarden M."/>
            <person name="Courvalin P."/>
            <person name="Perichon B."/>
            <person name="Grillot-Courvalin C."/>
            <person name="Clermont D."/>
            <person name="Rocha E."/>
            <person name="Yoon E.-J."/>
            <person name="Nemec A."/>
            <person name="Young S.K."/>
            <person name="Zeng Q."/>
            <person name="Gargeya S."/>
            <person name="Fitzgerald M."/>
            <person name="Abouelleil A."/>
            <person name="Alvarado L."/>
            <person name="Berlin A.M."/>
            <person name="Chapman S.B."/>
            <person name="Dewar J."/>
            <person name="Goldberg J."/>
            <person name="Griggs A."/>
            <person name="Gujja S."/>
            <person name="Hansen M."/>
            <person name="Howarth C."/>
            <person name="Imamovic A."/>
            <person name="Larimer J."/>
            <person name="McCowan C."/>
            <person name="Murphy C."/>
            <person name="Pearson M."/>
            <person name="Priest M."/>
            <person name="Roberts A."/>
            <person name="Saif S."/>
            <person name="Shea T."/>
            <person name="Sykes S."/>
            <person name="Wortman J."/>
            <person name="Nusbaum C."/>
            <person name="Birren B."/>
        </authorList>
    </citation>
    <scope>NUCLEOTIDE SEQUENCE [LARGE SCALE GENOMIC DNA]</scope>
    <source>
        <strain evidence="7 8">CIP 110305</strain>
    </source>
</reference>
<protein>
    <recommendedName>
        <fullName evidence="9">Homoserine/homoserine lactone efflux protein</fullName>
    </recommendedName>
</protein>
<keyword evidence="8" id="KW-1185">Reference proteome</keyword>
<comment type="caution">
    <text evidence="7">The sequence shown here is derived from an EMBL/GenBank/DDBJ whole genome shotgun (WGS) entry which is preliminary data.</text>
</comment>
<feature type="transmembrane region" description="Helical" evidence="6">
    <location>
        <begin position="6"/>
        <end position="26"/>
    </location>
</feature>
<dbReference type="InterPro" id="IPR001123">
    <property type="entry name" value="LeuE-type"/>
</dbReference>
<evidence type="ECO:0008006" key="9">
    <source>
        <dbReference type="Google" id="ProtNLM"/>
    </source>
</evidence>
<evidence type="ECO:0000313" key="8">
    <source>
        <dbReference type="Proteomes" id="UP000014568"/>
    </source>
</evidence>
<evidence type="ECO:0000313" key="7">
    <source>
        <dbReference type="EMBL" id="EPF79842.1"/>
    </source>
</evidence>
<feature type="transmembrane region" description="Helical" evidence="6">
    <location>
        <begin position="112"/>
        <end position="135"/>
    </location>
</feature>
<dbReference type="RefSeq" id="WP_016655161.1">
    <property type="nucleotide sequence ID" value="NZ_KE340351.1"/>
</dbReference>
<keyword evidence="2" id="KW-1003">Cell membrane</keyword>
<dbReference type="EMBL" id="ATGI01000006">
    <property type="protein sequence ID" value="EPF79842.1"/>
    <property type="molecule type" value="Genomic_DNA"/>
</dbReference>
<gene>
    <name evidence="7" type="ORF">F945_00730</name>
</gene>
<dbReference type="GO" id="GO:0005886">
    <property type="term" value="C:plasma membrane"/>
    <property type="evidence" value="ECO:0007669"/>
    <property type="project" value="UniProtKB-SubCell"/>
</dbReference>
<dbReference type="PIRSF" id="PIRSF006324">
    <property type="entry name" value="LeuE"/>
    <property type="match status" value="1"/>
</dbReference>